<feature type="region of interest" description="Disordered" evidence="1">
    <location>
        <begin position="97"/>
        <end position="121"/>
    </location>
</feature>
<evidence type="ECO:0000313" key="3">
    <source>
        <dbReference type="Proteomes" id="UP000283509"/>
    </source>
</evidence>
<organism evidence="2 3">
    <name type="scientific">Penaeus vannamei</name>
    <name type="common">Whiteleg shrimp</name>
    <name type="synonym">Litopenaeus vannamei</name>
    <dbReference type="NCBI Taxonomy" id="6689"/>
    <lineage>
        <taxon>Eukaryota</taxon>
        <taxon>Metazoa</taxon>
        <taxon>Ecdysozoa</taxon>
        <taxon>Arthropoda</taxon>
        <taxon>Crustacea</taxon>
        <taxon>Multicrustacea</taxon>
        <taxon>Malacostraca</taxon>
        <taxon>Eumalacostraca</taxon>
        <taxon>Eucarida</taxon>
        <taxon>Decapoda</taxon>
        <taxon>Dendrobranchiata</taxon>
        <taxon>Penaeoidea</taxon>
        <taxon>Penaeidae</taxon>
        <taxon>Penaeus</taxon>
    </lineage>
</organism>
<evidence type="ECO:0000313" key="2">
    <source>
        <dbReference type="EMBL" id="ROT78103.1"/>
    </source>
</evidence>
<keyword evidence="3" id="KW-1185">Reference proteome</keyword>
<accession>A0A3R7QTS7</accession>
<reference evidence="2 3" key="2">
    <citation type="submission" date="2019-01" db="EMBL/GenBank/DDBJ databases">
        <title>The decoding of complex shrimp genome reveals the adaptation for benthos swimmer, frequently molting mechanism and breeding impact on genome.</title>
        <authorList>
            <person name="Sun Y."/>
            <person name="Gao Y."/>
            <person name="Yu Y."/>
        </authorList>
    </citation>
    <scope>NUCLEOTIDE SEQUENCE [LARGE SCALE GENOMIC DNA]</scope>
    <source>
        <tissue evidence="2">Muscle</tissue>
    </source>
</reference>
<dbReference type="AlphaFoldDB" id="A0A3R7QTS7"/>
<proteinExistence type="predicted"/>
<dbReference type="OrthoDB" id="6145874at2759"/>
<dbReference type="Proteomes" id="UP000283509">
    <property type="component" value="Unassembled WGS sequence"/>
</dbReference>
<name>A0A3R7QTS7_PENVA</name>
<reference evidence="2 3" key="1">
    <citation type="submission" date="2018-04" db="EMBL/GenBank/DDBJ databases">
        <authorList>
            <person name="Zhang X."/>
            <person name="Yuan J."/>
            <person name="Li F."/>
            <person name="Xiang J."/>
        </authorList>
    </citation>
    <scope>NUCLEOTIDE SEQUENCE [LARGE SCALE GENOMIC DNA]</scope>
    <source>
        <tissue evidence="2">Muscle</tissue>
    </source>
</reference>
<gene>
    <name evidence="2" type="ORF">C7M84_003191</name>
</gene>
<sequence>MKGSLSARLGTVVDCCWCLARLATRCLLTPARGDTRTQSGFLSTSLPLRLLQSIPQERRSAKTLQYFLPLTEQMIAMTQIVAMLWAVTAVVAPPPTSPSTAGQLSPLPPSCNTYTKTKRPPGVASPCLTFDTLGSLAGPLEGPAFPRWMPLGPDLFLGFIRVDQQLSAILSTITENHNQLQATIRDIGRMVRRTHREITDLREDTDLILGKMYKPSCQDIAEGQPDHIAGKNQLTTEGGPSQPLPQVRCELGRGAIGWTVIWPGTTDASRSTALSRITRMASEILRRTTGSGDASYGFFGWPGHAAQADHMGASPTPSCDGGLRRVQDLGSVQCVQSGRARGRLQADGGGVRG</sequence>
<evidence type="ECO:0000256" key="1">
    <source>
        <dbReference type="SAM" id="MobiDB-lite"/>
    </source>
</evidence>
<comment type="caution">
    <text evidence="2">The sequence shown here is derived from an EMBL/GenBank/DDBJ whole genome shotgun (WGS) entry which is preliminary data.</text>
</comment>
<protein>
    <submittedName>
        <fullName evidence="2">Melanization interactin protein</fullName>
    </submittedName>
</protein>
<dbReference type="EMBL" id="QCYY01001430">
    <property type="protein sequence ID" value="ROT78103.1"/>
    <property type="molecule type" value="Genomic_DNA"/>
</dbReference>